<dbReference type="PROSITE" id="PS50837">
    <property type="entry name" value="NACHT"/>
    <property type="match status" value="1"/>
</dbReference>
<dbReference type="OrthoDB" id="5967843at2759"/>
<dbReference type="Pfam" id="PF24883">
    <property type="entry name" value="NPHP3_N"/>
    <property type="match status" value="1"/>
</dbReference>
<protein>
    <recommendedName>
        <fullName evidence="3">NACHT domain-containing protein</fullName>
    </recommendedName>
</protein>
<evidence type="ECO:0000313" key="4">
    <source>
        <dbReference type="EMBL" id="KAF5324198.1"/>
    </source>
</evidence>
<dbReference type="Gene3D" id="3.40.50.300">
    <property type="entry name" value="P-loop containing nucleotide triphosphate hydrolases"/>
    <property type="match status" value="1"/>
</dbReference>
<evidence type="ECO:0000259" key="3">
    <source>
        <dbReference type="PROSITE" id="PS50837"/>
    </source>
</evidence>
<dbReference type="SUPFAM" id="SSF52540">
    <property type="entry name" value="P-loop containing nucleoside triphosphate hydrolases"/>
    <property type="match status" value="1"/>
</dbReference>
<feature type="region of interest" description="Disordered" evidence="2">
    <location>
        <begin position="1"/>
        <end position="35"/>
    </location>
</feature>
<name>A0A8H5BJF4_9AGAR</name>
<reference evidence="4 5" key="1">
    <citation type="journal article" date="2020" name="ISME J.">
        <title>Uncovering the hidden diversity of litter-decomposition mechanisms in mushroom-forming fungi.</title>
        <authorList>
            <person name="Floudas D."/>
            <person name="Bentzer J."/>
            <person name="Ahren D."/>
            <person name="Johansson T."/>
            <person name="Persson P."/>
            <person name="Tunlid A."/>
        </authorList>
    </citation>
    <scope>NUCLEOTIDE SEQUENCE [LARGE SCALE GENOMIC DNA]</scope>
    <source>
        <strain evidence="4 5">CBS 101986</strain>
    </source>
</reference>
<organism evidence="4 5">
    <name type="scientific">Psilocybe cf. subviscida</name>
    <dbReference type="NCBI Taxonomy" id="2480587"/>
    <lineage>
        <taxon>Eukaryota</taxon>
        <taxon>Fungi</taxon>
        <taxon>Dikarya</taxon>
        <taxon>Basidiomycota</taxon>
        <taxon>Agaricomycotina</taxon>
        <taxon>Agaricomycetes</taxon>
        <taxon>Agaricomycetidae</taxon>
        <taxon>Agaricales</taxon>
        <taxon>Agaricineae</taxon>
        <taxon>Strophariaceae</taxon>
        <taxon>Psilocybe</taxon>
    </lineage>
</organism>
<evidence type="ECO:0000256" key="2">
    <source>
        <dbReference type="SAM" id="MobiDB-lite"/>
    </source>
</evidence>
<gene>
    <name evidence="4" type="ORF">D9619_011158</name>
</gene>
<dbReference type="AlphaFoldDB" id="A0A8H5BJF4"/>
<feature type="domain" description="NACHT" evidence="3">
    <location>
        <begin position="113"/>
        <end position="242"/>
    </location>
</feature>
<dbReference type="PANTHER" id="PTHR10039:SF14">
    <property type="entry name" value="NACHT DOMAIN-CONTAINING PROTEIN"/>
    <property type="match status" value="1"/>
</dbReference>
<keyword evidence="5" id="KW-1185">Reference proteome</keyword>
<accession>A0A8H5BJF4</accession>
<comment type="caution">
    <text evidence="4">The sequence shown here is derived from an EMBL/GenBank/DDBJ whole genome shotgun (WGS) entry which is preliminary data.</text>
</comment>
<dbReference type="InterPro" id="IPR007111">
    <property type="entry name" value="NACHT_NTPase"/>
</dbReference>
<evidence type="ECO:0000256" key="1">
    <source>
        <dbReference type="ARBA" id="ARBA00022737"/>
    </source>
</evidence>
<sequence>MPKKRSKAKRSNPPTTAQSAAAISPTRSSAAGMPSMFNNSQIANITGGSFSITTNVNTGNDPSLDVLHKRVAPNAILNAGGRGEDVRCHPGTREEVISRIEKWGNTQDGLTEPIFWLSGPAGAGKTAIVQTIAERCEQRGVPHANFFFFRADTSRSNAYPLMATLLHQILLLYPPVRDLVTTMLSVNPLILDSVLEKQLEQLIVTPLRAIQQSSSAYRPLMLLIDGLDECDSENKRSQQQILHAFDTVMAEHPRLFCLLVASRDESQIRAAFNEISSPCLQLFLDEQYSPERDIRLFVNAQFERVRNIHPHQQKVHSIVLRLYL</sequence>
<dbReference type="PANTHER" id="PTHR10039">
    <property type="entry name" value="AMELOGENIN"/>
    <property type="match status" value="1"/>
</dbReference>
<feature type="compositionally biased region" description="Polar residues" evidence="2">
    <location>
        <begin position="12"/>
        <end position="29"/>
    </location>
</feature>
<dbReference type="Proteomes" id="UP000567179">
    <property type="component" value="Unassembled WGS sequence"/>
</dbReference>
<feature type="compositionally biased region" description="Basic residues" evidence="2">
    <location>
        <begin position="1"/>
        <end position="10"/>
    </location>
</feature>
<evidence type="ECO:0000313" key="5">
    <source>
        <dbReference type="Proteomes" id="UP000567179"/>
    </source>
</evidence>
<dbReference type="EMBL" id="JAACJJ010000016">
    <property type="protein sequence ID" value="KAF5324198.1"/>
    <property type="molecule type" value="Genomic_DNA"/>
</dbReference>
<dbReference type="InterPro" id="IPR027417">
    <property type="entry name" value="P-loop_NTPase"/>
</dbReference>
<keyword evidence="1" id="KW-0677">Repeat</keyword>
<proteinExistence type="predicted"/>
<dbReference type="InterPro" id="IPR056884">
    <property type="entry name" value="NPHP3-like_N"/>
</dbReference>